<sequence>MMQNWQLDSLLFNQLNNSKLAEGLKLLQSRSTTGSLAAKEL</sequence>
<comment type="caution">
    <text evidence="1">The sequence shown here is derived from an EMBL/GenBank/DDBJ whole genome shotgun (WGS) entry which is preliminary data.</text>
</comment>
<evidence type="ECO:0000313" key="1">
    <source>
        <dbReference type="EMBL" id="CAG8673382.1"/>
    </source>
</evidence>
<name>A0A9N9HH15_FUNMO</name>
<protein>
    <submittedName>
        <fullName evidence="1">15948_t:CDS:1</fullName>
    </submittedName>
</protein>
<dbReference type="EMBL" id="CAJVPP010006051">
    <property type="protein sequence ID" value="CAG8673382.1"/>
    <property type="molecule type" value="Genomic_DNA"/>
</dbReference>
<keyword evidence="2" id="KW-1185">Reference proteome</keyword>
<dbReference type="AlphaFoldDB" id="A0A9N9HH15"/>
<feature type="non-terminal residue" evidence="1">
    <location>
        <position position="41"/>
    </location>
</feature>
<evidence type="ECO:0000313" key="2">
    <source>
        <dbReference type="Proteomes" id="UP000789375"/>
    </source>
</evidence>
<proteinExistence type="predicted"/>
<organism evidence="1 2">
    <name type="scientific">Funneliformis mosseae</name>
    <name type="common">Endomycorrhizal fungus</name>
    <name type="synonym">Glomus mosseae</name>
    <dbReference type="NCBI Taxonomy" id="27381"/>
    <lineage>
        <taxon>Eukaryota</taxon>
        <taxon>Fungi</taxon>
        <taxon>Fungi incertae sedis</taxon>
        <taxon>Mucoromycota</taxon>
        <taxon>Glomeromycotina</taxon>
        <taxon>Glomeromycetes</taxon>
        <taxon>Glomerales</taxon>
        <taxon>Glomeraceae</taxon>
        <taxon>Funneliformis</taxon>
    </lineage>
</organism>
<accession>A0A9N9HH15</accession>
<dbReference type="Proteomes" id="UP000789375">
    <property type="component" value="Unassembled WGS sequence"/>
</dbReference>
<reference evidence="1" key="1">
    <citation type="submission" date="2021-06" db="EMBL/GenBank/DDBJ databases">
        <authorList>
            <person name="Kallberg Y."/>
            <person name="Tangrot J."/>
            <person name="Rosling A."/>
        </authorList>
    </citation>
    <scope>NUCLEOTIDE SEQUENCE</scope>
    <source>
        <strain evidence="1">87-6 pot B 2015</strain>
    </source>
</reference>
<gene>
    <name evidence="1" type="ORF">FMOSSE_LOCUS12525</name>
</gene>